<reference evidence="3" key="1">
    <citation type="submission" date="2023-04" db="EMBL/GenBank/DDBJ databases">
        <title>Black Yeasts Isolated from many extreme environments.</title>
        <authorList>
            <person name="Coleine C."/>
            <person name="Stajich J.E."/>
            <person name="Selbmann L."/>
        </authorList>
    </citation>
    <scope>NUCLEOTIDE SEQUENCE</scope>
    <source>
        <strain evidence="3">CCFEE 5312</strain>
    </source>
</reference>
<comment type="caution">
    <text evidence="3">The sequence shown here is derived from an EMBL/GenBank/DDBJ whole genome shotgun (WGS) entry which is preliminary data.</text>
</comment>
<sequence>MAAKEGLVTLIASNGSPIVAPHGGCEPKFCTHPFCIGFSTGDRDQPVIWDIGTSRIMFAQAVLGQRLGARLPEDVAFDSSGKPTTDPCEVLDGALAA</sequence>
<gene>
    <name evidence="3" type="ORF">LTR09_005662</name>
</gene>
<keyword evidence="2" id="KW-0560">Oxidoreductase</keyword>
<dbReference type="SUPFAM" id="SSF89733">
    <property type="entry name" value="L-sulfolactate dehydrogenase-like"/>
    <property type="match status" value="1"/>
</dbReference>
<dbReference type="EMBL" id="JAWDJX010000016">
    <property type="protein sequence ID" value="KAK3053493.1"/>
    <property type="molecule type" value="Genomic_DNA"/>
</dbReference>
<dbReference type="PANTHER" id="PTHR11091">
    <property type="entry name" value="OXIDOREDUCTASE-RELATED"/>
    <property type="match status" value="1"/>
</dbReference>
<evidence type="ECO:0000313" key="3">
    <source>
        <dbReference type="EMBL" id="KAK3053493.1"/>
    </source>
</evidence>
<dbReference type="InterPro" id="IPR003767">
    <property type="entry name" value="Malate/L-lactate_DH-like"/>
</dbReference>
<protein>
    <submittedName>
        <fullName evidence="3">Uncharacterized protein</fullName>
    </submittedName>
</protein>
<evidence type="ECO:0000256" key="2">
    <source>
        <dbReference type="ARBA" id="ARBA00023002"/>
    </source>
</evidence>
<evidence type="ECO:0000313" key="4">
    <source>
        <dbReference type="Proteomes" id="UP001271007"/>
    </source>
</evidence>
<dbReference type="InterPro" id="IPR036111">
    <property type="entry name" value="Mal/L-sulfo/L-lacto_DH-like_sf"/>
</dbReference>
<name>A0AAJ0GC75_9PEZI</name>
<proteinExistence type="inferred from homology"/>
<dbReference type="Gene3D" id="3.30.1370.60">
    <property type="entry name" value="Hypothetical oxidoreductase yiak, domain 2"/>
    <property type="match status" value="1"/>
</dbReference>
<dbReference type="AlphaFoldDB" id="A0AAJ0GC75"/>
<dbReference type="InterPro" id="IPR043143">
    <property type="entry name" value="Mal/L-sulf/L-lact_DH-like_NADP"/>
</dbReference>
<dbReference type="GO" id="GO:0016491">
    <property type="term" value="F:oxidoreductase activity"/>
    <property type="evidence" value="ECO:0007669"/>
    <property type="project" value="UniProtKB-KW"/>
</dbReference>
<keyword evidence="4" id="KW-1185">Reference proteome</keyword>
<dbReference type="PANTHER" id="PTHR11091:SF0">
    <property type="entry name" value="MALATE DEHYDROGENASE"/>
    <property type="match status" value="1"/>
</dbReference>
<comment type="similarity">
    <text evidence="1">Belongs to the LDH2/MDH2 oxidoreductase family.</text>
</comment>
<organism evidence="3 4">
    <name type="scientific">Extremus antarcticus</name>
    <dbReference type="NCBI Taxonomy" id="702011"/>
    <lineage>
        <taxon>Eukaryota</taxon>
        <taxon>Fungi</taxon>
        <taxon>Dikarya</taxon>
        <taxon>Ascomycota</taxon>
        <taxon>Pezizomycotina</taxon>
        <taxon>Dothideomycetes</taxon>
        <taxon>Dothideomycetidae</taxon>
        <taxon>Mycosphaerellales</taxon>
        <taxon>Extremaceae</taxon>
        <taxon>Extremus</taxon>
    </lineage>
</organism>
<accession>A0AAJ0GC75</accession>
<dbReference type="Pfam" id="PF02615">
    <property type="entry name" value="Ldh_2"/>
    <property type="match status" value="1"/>
</dbReference>
<evidence type="ECO:0000256" key="1">
    <source>
        <dbReference type="ARBA" id="ARBA00006056"/>
    </source>
</evidence>
<dbReference type="Proteomes" id="UP001271007">
    <property type="component" value="Unassembled WGS sequence"/>
</dbReference>